<organism evidence="2 3">
    <name type="scientific">Sphingomonas lutea</name>
    <dbReference type="NCBI Taxonomy" id="1045317"/>
    <lineage>
        <taxon>Bacteria</taxon>
        <taxon>Pseudomonadati</taxon>
        <taxon>Pseudomonadota</taxon>
        <taxon>Alphaproteobacteria</taxon>
        <taxon>Sphingomonadales</taxon>
        <taxon>Sphingomonadaceae</taxon>
        <taxon>Sphingomonas</taxon>
    </lineage>
</organism>
<dbReference type="KEGG" id="slut:H9L13_04880"/>
<dbReference type="InterPro" id="IPR049221">
    <property type="entry name" value="DUF6869"/>
</dbReference>
<keyword evidence="3" id="KW-1185">Reference proteome</keyword>
<reference evidence="2 3" key="1">
    <citation type="submission" date="2020-08" db="EMBL/GenBank/DDBJ databases">
        <title>Genome sequence of Sphingomonas lutea KCTC 23642T.</title>
        <authorList>
            <person name="Hyun D.-W."/>
            <person name="Bae J.-W."/>
        </authorList>
    </citation>
    <scope>NUCLEOTIDE SEQUENCE [LARGE SCALE GENOMIC DNA]</scope>
    <source>
        <strain evidence="2 3">KCTC 23642</strain>
    </source>
</reference>
<feature type="domain" description="DUF6869" evidence="1">
    <location>
        <begin position="7"/>
        <end position="86"/>
    </location>
</feature>
<dbReference type="RefSeq" id="WP_187539523.1">
    <property type="nucleotide sequence ID" value="NZ_BAABJT010000001.1"/>
</dbReference>
<evidence type="ECO:0000313" key="3">
    <source>
        <dbReference type="Proteomes" id="UP000515971"/>
    </source>
</evidence>
<dbReference type="EMBL" id="CP060718">
    <property type="protein sequence ID" value="QNN68214.1"/>
    <property type="molecule type" value="Genomic_DNA"/>
</dbReference>
<accession>A0A7G9SK39</accession>
<protein>
    <recommendedName>
        <fullName evidence="1">DUF6869 domain-containing protein</fullName>
    </recommendedName>
</protein>
<name>A0A7G9SK39_9SPHN</name>
<evidence type="ECO:0000313" key="2">
    <source>
        <dbReference type="EMBL" id="QNN68214.1"/>
    </source>
</evidence>
<dbReference type="Pfam" id="PF21746">
    <property type="entry name" value="DUF6869"/>
    <property type="match status" value="1"/>
</dbReference>
<sequence>MLNAGPDAEKALAYVIIAASRTDDANFLLFLGCGPLENLLFYASPELMRRIIAEARRSARFCWLLSCPYKIAIDQAVWEQIKPFRQTGEHEEPSLETLPPRNVA</sequence>
<gene>
    <name evidence="2" type="ORF">H9L13_04880</name>
</gene>
<dbReference type="Proteomes" id="UP000515971">
    <property type="component" value="Chromosome"/>
</dbReference>
<evidence type="ECO:0000259" key="1">
    <source>
        <dbReference type="Pfam" id="PF21746"/>
    </source>
</evidence>
<dbReference type="AlphaFoldDB" id="A0A7G9SK39"/>
<proteinExistence type="predicted"/>